<evidence type="ECO:0000256" key="1">
    <source>
        <dbReference type="ARBA" id="ARBA00022801"/>
    </source>
</evidence>
<sequence>GLAQLHQLRGRVGRGSTASNCVLLYQPPLSANARARLTLLRESNDGFRIAEMDLKLRGAGEMLGTRQTGLLALRVADLVRDADLLPMVRELADRLLQDDHGRAELILQRWFGSARRYAQA</sequence>
<dbReference type="AlphaFoldDB" id="T1ARL5"/>
<comment type="caution">
    <text evidence="4">The sequence shown here is derived from an EMBL/GenBank/DDBJ whole genome shotgun (WGS) entry which is preliminary data.</text>
</comment>
<dbReference type="PANTHER" id="PTHR47964">
    <property type="entry name" value="ATP-DEPENDENT DNA HELICASE HOMOLOG RECG, CHLOROPLASTIC"/>
    <property type="match status" value="1"/>
</dbReference>
<dbReference type="GO" id="GO:0006281">
    <property type="term" value="P:DNA repair"/>
    <property type="evidence" value="ECO:0007669"/>
    <property type="project" value="InterPro"/>
</dbReference>
<dbReference type="PANTHER" id="PTHR47964:SF1">
    <property type="entry name" value="ATP-DEPENDENT DNA HELICASE HOMOLOG RECG, CHLOROPLASTIC"/>
    <property type="match status" value="1"/>
</dbReference>
<feature type="non-terminal residue" evidence="4">
    <location>
        <position position="1"/>
    </location>
</feature>
<gene>
    <name evidence="4" type="ORF">B1A_10320</name>
</gene>
<name>T1ARL5_9ZZZZ</name>
<dbReference type="Pfam" id="PF19833">
    <property type="entry name" value="RecG_dom3_C"/>
    <property type="match status" value="1"/>
</dbReference>
<organism evidence="4">
    <name type="scientific">mine drainage metagenome</name>
    <dbReference type="NCBI Taxonomy" id="410659"/>
    <lineage>
        <taxon>unclassified sequences</taxon>
        <taxon>metagenomes</taxon>
        <taxon>ecological metagenomes</taxon>
    </lineage>
</organism>
<reference evidence="4" key="1">
    <citation type="submission" date="2013-08" db="EMBL/GenBank/DDBJ databases">
        <authorList>
            <person name="Mendez C."/>
            <person name="Richter M."/>
            <person name="Ferrer M."/>
            <person name="Sanchez J."/>
        </authorList>
    </citation>
    <scope>NUCLEOTIDE SEQUENCE</scope>
</reference>
<evidence type="ECO:0000259" key="3">
    <source>
        <dbReference type="Pfam" id="PF19833"/>
    </source>
</evidence>
<keyword evidence="2 4" id="KW-0067">ATP-binding</keyword>
<dbReference type="EMBL" id="AUZX01007345">
    <property type="protein sequence ID" value="EQD59997.1"/>
    <property type="molecule type" value="Genomic_DNA"/>
</dbReference>
<reference evidence="4" key="2">
    <citation type="journal article" date="2014" name="ISME J.">
        <title>Microbial stratification in low pH oxic and suboxic macroscopic growths along an acid mine drainage.</title>
        <authorList>
            <person name="Mendez-Garcia C."/>
            <person name="Mesa V."/>
            <person name="Sprenger R.R."/>
            <person name="Richter M."/>
            <person name="Diez M.S."/>
            <person name="Solano J."/>
            <person name="Bargiela R."/>
            <person name="Golyshina O.V."/>
            <person name="Manteca A."/>
            <person name="Ramos J.L."/>
            <person name="Gallego J.R."/>
            <person name="Llorente I."/>
            <person name="Martins Dos Santos V.A."/>
            <person name="Jensen O.N."/>
            <person name="Pelaez A.I."/>
            <person name="Sanchez J."/>
            <person name="Ferrer M."/>
        </authorList>
    </citation>
    <scope>NUCLEOTIDE SEQUENCE</scope>
</reference>
<evidence type="ECO:0000256" key="2">
    <source>
        <dbReference type="ARBA" id="ARBA00022806"/>
    </source>
</evidence>
<dbReference type="InterPro" id="IPR047112">
    <property type="entry name" value="RecG/Mfd"/>
</dbReference>
<dbReference type="InterPro" id="IPR027417">
    <property type="entry name" value="P-loop_NTPase"/>
</dbReference>
<evidence type="ECO:0000313" key="4">
    <source>
        <dbReference type="EMBL" id="EQD59997.1"/>
    </source>
</evidence>
<keyword evidence="1" id="KW-0378">Hydrolase</keyword>
<feature type="domain" description="ATP-dependent DNA helicase RecG" evidence="3">
    <location>
        <begin position="44"/>
        <end position="101"/>
    </location>
</feature>
<keyword evidence="2 4" id="KW-0347">Helicase</keyword>
<dbReference type="GO" id="GO:0016787">
    <property type="term" value="F:hydrolase activity"/>
    <property type="evidence" value="ECO:0007669"/>
    <property type="project" value="UniProtKB-KW"/>
</dbReference>
<protein>
    <submittedName>
        <fullName evidence="4">ATP-dependent DNA helicase RecG</fullName>
    </submittedName>
</protein>
<dbReference type="InterPro" id="IPR045562">
    <property type="entry name" value="RecG_dom3_C"/>
</dbReference>
<keyword evidence="2 4" id="KW-0547">Nucleotide-binding</keyword>
<proteinExistence type="predicted"/>
<dbReference type="GO" id="GO:0003678">
    <property type="term" value="F:DNA helicase activity"/>
    <property type="evidence" value="ECO:0007669"/>
    <property type="project" value="TreeGrafter"/>
</dbReference>
<dbReference type="Gene3D" id="3.40.50.300">
    <property type="entry name" value="P-loop containing nucleotide triphosphate hydrolases"/>
    <property type="match status" value="1"/>
</dbReference>
<accession>T1ARL5</accession>
<dbReference type="SUPFAM" id="SSF52540">
    <property type="entry name" value="P-loop containing nucleoside triphosphate hydrolases"/>
    <property type="match status" value="1"/>
</dbReference>